<evidence type="ECO:0000313" key="4">
    <source>
        <dbReference type="Proteomes" id="UP000662873"/>
    </source>
</evidence>
<feature type="domain" description="Ice-binding protein C-terminal" evidence="2">
    <location>
        <begin position="188"/>
        <end position="210"/>
    </location>
</feature>
<proteinExistence type="predicted"/>
<dbReference type="NCBIfam" id="TIGR02595">
    <property type="entry name" value="PEP_CTERM"/>
    <property type="match status" value="1"/>
</dbReference>
<evidence type="ECO:0000256" key="1">
    <source>
        <dbReference type="SAM" id="SignalP"/>
    </source>
</evidence>
<dbReference type="PROSITE" id="PS51257">
    <property type="entry name" value="PROKAR_LIPOPROTEIN"/>
    <property type="match status" value="1"/>
</dbReference>
<feature type="chain" id="PRO_5035225394" description="Ice-binding protein C-terminal domain-containing protein" evidence="1">
    <location>
        <begin position="20"/>
        <end position="211"/>
    </location>
</feature>
<sequence length="211" mass="22752">MRRTAGLLCLALGAACAQAGIFTTVSAASSEVGVLLTPVESGFTYRLDVSGFELNSSNLSGDISWTYDFDSPIPFDSVRMILKGTIRTSQAQQFASMEFVASEKIYRYANGEIDSNPLVDGLLDGTFNTTSDVEVPWEAEVTFPFLSPANTGSPTATARGRAQKDTLYFTINPNAVVTVTEIRQEYHPVPEPATLSALGLGLAAIARRRRK</sequence>
<name>A0A809S3E3_9BACT</name>
<evidence type="ECO:0000259" key="2">
    <source>
        <dbReference type="Pfam" id="PF07589"/>
    </source>
</evidence>
<dbReference type="InterPro" id="IPR013424">
    <property type="entry name" value="Ice-binding_C"/>
</dbReference>
<dbReference type="Proteomes" id="UP000662873">
    <property type="component" value="Chromosome"/>
</dbReference>
<keyword evidence="1" id="KW-0732">Signal</keyword>
<organism evidence="3 4">
    <name type="scientific">Candidatus Nitrosymbiomonas proteolyticus</name>
    <dbReference type="NCBI Taxonomy" id="2608984"/>
    <lineage>
        <taxon>Bacteria</taxon>
        <taxon>Bacillati</taxon>
        <taxon>Armatimonadota</taxon>
        <taxon>Armatimonadota incertae sedis</taxon>
        <taxon>Candidatus Nitrosymbiomonas</taxon>
    </lineage>
</organism>
<dbReference type="Pfam" id="PF07589">
    <property type="entry name" value="PEP-CTERM"/>
    <property type="match status" value="1"/>
</dbReference>
<reference evidence="3" key="1">
    <citation type="journal article" name="DNA Res.">
        <title>The physiological potential of anammox bacteria as revealed by their core genome structure.</title>
        <authorList>
            <person name="Okubo T."/>
            <person name="Toyoda A."/>
            <person name="Fukuhara K."/>
            <person name="Uchiyama I."/>
            <person name="Harigaya Y."/>
            <person name="Kuroiwa M."/>
            <person name="Suzuki T."/>
            <person name="Murakami Y."/>
            <person name="Suwa Y."/>
            <person name="Takami H."/>
        </authorList>
    </citation>
    <scope>NUCLEOTIDE SEQUENCE</scope>
    <source>
        <strain evidence="3">317325-2</strain>
    </source>
</reference>
<gene>
    <name evidence="3" type="ORF">NPRO_06410</name>
</gene>
<protein>
    <recommendedName>
        <fullName evidence="2">Ice-binding protein C-terminal domain-containing protein</fullName>
    </recommendedName>
</protein>
<accession>A0A809S3E3</accession>
<dbReference type="KEGG" id="npy:NPRO_06410"/>
<evidence type="ECO:0000313" key="3">
    <source>
        <dbReference type="EMBL" id="BBO23046.1"/>
    </source>
</evidence>
<feature type="signal peptide" evidence="1">
    <location>
        <begin position="1"/>
        <end position="19"/>
    </location>
</feature>
<dbReference type="EMBL" id="AP021858">
    <property type="protein sequence ID" value="BBO23046.1"/>
    <property type="molecule type" value="Genomic_DNA"/>
</dbReference>
<dbReference type="AlphaFoldDB" id="A0A809S3E3"/>